<dbReference type="PANTHER" id="PTHR47878:SF1">
    <property type="entry name" value="FLAVODOXIN_FERREDOXIN--NADP REDUCTASE"/>
    <property type="match status" value="1"/>
</dbReference>
<keyword evidence="12" id="KW-1185">Reference proteome</keyword>
<dbReference type="InterPro" id="IPR017938">
    <property type="entry name" value="Riboflavin_synthase-like_b-brl"/>
</dbReference>
<dbReference type="InterPro" id="IPR017927">
    <property type="entry name" value="FAD-bd_FR_type"/>
</dbReference>
<organism evidence="11 12">
    <name type="scientific">BD1-7 clade bacterium</name>
    <dbReference type="NCBI Taxonomy" id="2029982"/>
    <lineage>
        <taxon>Bacteria</taxon>
        <taxon>Pseudomonadati</taxon>
        <taxon>Pseudomonadota</taxon>
        <taxon>Gammaproteobacteria</taxon>
        <taxon>Cellvibrionales</taxon>
        <taxon>Spongiibacteraceae</taxon>
        <taxon>BD1-7 clade</taxon>
    </lineage>
</organism>
<comment type="similarity">
    <text evidence="2">Belongs to the ferredoxin--NADP reductase type 1 family.</text>
</comment>
<dbReference type="PROSITE" id="PS51384">
    <property type="entry name" value="FAD_FR"/>
    <property type="match status" value="1"/>
</dbReference>
<evidence type="ECO:0000313" key="11">
    <source>
        <dbReference type="EMBL" id="CAA0099364.1"/>
    </source>
</evidence>
<dbReference type="GO" id="GO:0004324">
    <property type="term" value="F:ferredoxin-NADP+ reductase activity"/>
    <property type="evidence" value="ECO:0007669"/>
    <property type="project" value="UniProtKB-EC"/>
</dbReference>
<dbReference type="SUPFAM" id="SSF63380">
    <property type="entry name" value="Riboflavin synthase domain-like"/>
    <property type="match status" value="1"/>
</dbReference>
<comment type="catalytic activity">
    <reaction evidence="9">
        <text>2 reduced [2Fe-2S]-[ferredoxin] + NADP(+) + H(+) = 2 oxidized [2Fe-2S]-[ferredoxin] + NADPH</text>
        <dbReference type="Rhea" id="RHEA:20125"/>
        <dbReference type="Rhea" id="RHEA-COMP:10000"/>
        <dbReference type="Rhea" id="RHEA-COMP:10001"/>
        <dbReference type="ChEBI" id="CHEBI:15378"/>
        <dbReference type="ChEBI" id="CHEBI:33737"/>
        <dbReference type="ChEBI" id="CHEBI:33738"/>
        <dbReference type="ChEBI" id="CHEBI:57783"/>
        <dbReference type="ChEBI" id="CHEBI:58349"/>
        <dbReference type="EC" id="1.18.1.2"/>
    </reaction>
</comment>
<keyword evidence="5" id="KW-0547">Nucleotide-binding</keyword>
<name>A0A5S9P787_9GAMM</name>
<protein>
    <recommendedName>
        <fullName evidence="3">ferredoxin--NADP(+) reductase</fullName>
        <ecNumber evidence="3">1.18.1.2</ecNumber>
    </recommendedName>
</protein>
<sequence>MANVITETVTAIHHWNDRLFSFKTPRPQTFTFENGHFVMVGLEVEGKPLMRAYSIASANYEDELEFFSIKVANGPLTSRLQNIQLGDKLLLSTKPTGTLVADHLLPGKHLYLLCTGTGLAPFLSIVKDPEIYDRFDKVVLVHGVRYASELAYQPLFDDELPNNPWFGELVREKLVYYPTVTRESYKNEGRITQLMTSGKLFDDIGLPAPNAKDDRFMICGSPGMLTDTCAILRDLGMHESRHGKQAEFVIERAFAEK</sequence>
<evidence type="ECO:0000256" key="1">
    <source>
        <dbReference type="ARBA" id="ARBA00001974"/>
    </source>
</evidence>
<dbReference type="GO" id="GO:0000166">
    <property type="term" value="F:nucleotide binding"/>
    <property type="evidence" value="ECO:0007669"/>
    <property type="project" value="UniProtKB-KW"/>
</dbReference>
<feature type="domain" description="FAD-binding FR-type" evidence="10">
    <location>
        <begin position="2"/>
        <end position="102"/>
    </location>
</feature>
<dbReference type="InterPro" id="IPR008333">
    <property type="entry name" value="Cbr1-like_FAD-bd_dom"/>
</dbReference>
<keyword evidence="7" id="KW-0521">NADP</keyword>
<dbReference type="InterPro" id="IPR033892">
    <property type="entry name" value="FNR_bac"/>
</dbReference>
<evidence type="ECO:0000256" key="2">
    <source>
        <dbReference type="ARBA" id="ARBA00008312"/>
    </source>
</evidence>
<dbReference type="AlphaFoldDB" id="A0A5S9P787"/>
<evidence type="ECO:0000259" key="10">
    <source>
        <dbReference type="PROSITE" id="PS51384"/>
    </source>
</evidence>
<dbReference type="Gene3D" id="2.40.30.10">
    <property type="entry name" value="Translation factors"/>
    <property type="match status" value="1"/>
</dbReference>
<reference evidence="11 12" key="1">
    <citation type="submission" date="2019-11" db="EMBL/GenBank/DDBJ databases">
        <authorList>
            <person name="Holert J."/>
        </authorList>
    </citation>
    <scope>NUCLEOTIDE SEQUENCE [LARGE SCALE GENOMIC DNA]</scope>
    <source>
        <strain evidence="11">SB11_3</strain>
    </source>
</reference>
<gene>
    <name evidence="11" type="primary">fpr_2</name>
    <name evidence="11" type="ORF">OPDIPICF_04273</name>
</gene>
<dbReference type="PANTHER" id="PTHR47878">
    <property type="entry name" value="OXIDOREDUCTASE FAD/NAD(P)-BINDING DOMAIN PROTEIN"/>
    <property type="match status" value="1"/>
</dbReference>
<evidence type="ECO:0000313" key="12">
    <source>
        <dbReference type="Proteomes" id="UP000441399"/>
    </source>
</evidence>
<dbReference type="EC" id="1.18.1.2" evidence="3"/>
<evidence type="ECO:0000256" key="9">
    <source>
        <dbReference type="ARBA" id="ARBA00047776"/>
    </source>
</evidence>
<keyword evidence="8 11" id="KW-0560">Oxidoreductase</keyword>
<dbReference type="InterPro" id="IPR039261">
    <property type="entry name" value="FNR_nucleotide-bd"/>
</dbReference>
<dbReference type="SUPFAM" id="SSF52343">
    <property type="entry name" value="Ferredoxin reductase-like, C-terminal NADP-linked domain"/>
    <property type="match status" value="1"/>
</dbReference>
<dbReference type="EMBL" id="CACSIO010000005">
    <property type="protein sequence ID" value="CAA0099364.1"/>
    <property type="molecule type" value="Genomic_DNA"/>
</dbReference>
<evidence type="ECO:0000256" key="4">
    <source>
        <dbReference type="ARBA" id="ARBA00022630"/>
    </source>
</evidence>
<evidence type="ECO:0000256" key="5">
    <source>
        <dbReference type="ARBA" id="ARBA00022741"/>
    </source>
</evidence>
<dbReference type="Proteomes" id="UP000441399">
    <property type="component" value="Unassembled WGS sequence"/>
</dbReference>
<dbReference type="Gene3D" id="3.40.50.80">
    <property type="entry name" value="Nucleotide-binding domain of ferredoxin-NADP reductase (FNR) module"/>
    <property type="match status" value="1"/>
</dbReference>
<dbReference type="PRINTS" id="PR00371">
    <property type="entry name" value="FPNCR"/>
</dbReference>
<dbReference type="InterPro" id="IPR051930">
    <property type="entry name" value="FNR_type-1"/>
</dbReference>
<proteinExistence type="inferred from homology"/>
<accession>A0A5S9P787</accession>
<dbReference type="Pfam" id="PF00175">
    <property type="entry name" value="NAD_binding_1"/>
    <property type="match status" value="1"/>
</dbReference>
<dbReference type="CDD" id="cd06195">
    <property type="entry name" value="FNR1"/>
    <property type="match status" value="1"/>
</dbReference>
<keyword evidence="6" id="KW-0274">FAD</keyword>
<evidence type="ECO:0000256" key="3">
    <source>
        <dbReference type="ARBA" id="ARBA00013223"/>
    </source>
</evidence>
<dbReference type="GO" id="GO:0042167">
    <property type="term" value="P:heme catabolic process"/>
    <property type="evidence" value="ECO:0007669"/>
    <property type="project" value="TreeGrafter"/>
</dbReference>
<dbReference type="Pfam" id="PF00970">
    <property type="entry name" value="FAD_binding_6"/>
    <property type="match status" value="1"/>
</dbReference>
<dbReference type="GO" id="GO:0034599">
    <property type="term" value="P:cellular response to oxidative stress"/>
    <property type="evidence" value="ECO:0007669"/>
    <property type="project" value="TreeGrafter"/>
</dbReference>
<comment type="cofactor">
    <cofactor evidence="1">
        <name>FAD</name>
        <dbReference type="ChEBI" id="CHEBI:57692"/>
    </cofactor>
</comment>
<dbReference type="OrthoDB" id="9784483at2"/>
<evidence type="ECO:0000256" key="8">
    <source>
        <dbReference type="ARBA" id="ARBA00023002"/>
    </source>
</evidence>
<dbReference type="InterPro" id="IPR001709">
    <property type="entry name" value="Flavoprot_Pyr_Nucl_cyt_Rdtase"/>
</dbReference>
<evidence type="ECO:0000256" key="7">
    <source>
        <dbReference type="ARBA" id="ARBA00022857"/>
    </source>
</evidence>
<keyword evidence="4" id="KW-0285">Flavoprotein</keyword>
<evidence type="ECO:0000256" key="6">
    <source>
        <dbReference type="ARBA" id="ARBA00022827"/>
    </source>
</evidence>
<dbReference type="InterPro" id="IPR001433">
    <property type="entry name" value="OxRdtase_FAD/NAD-bd"/>
</dbReference>